<reference evidence="6 7" key="1">
    <citation type="submission" date="2016-07" db="EMBL/GenBank/DDBJ databases">
        <title>Pervasive Adenine N6-methylation of Active Genes in Fungi.</title>
        <authorList>
            <consortium name="DOE Joint Genome Institute"/>
            <person name="Mondo S.J."/>
            <person name="Dannebaum R.O."/>
            <person name="Kuo R.C."/>
            <person name="Labutti K."/>
            <person name="Haridas S."/>
            <person name="Kuo A."/>
            <person name="Salamov A."/>
            <person name="Ahrendt S.R."/>
            <person name="Lipzen A."/>
            <person name="Sullivan W."/>
            <person name="Andreopoulos W.B."/>
            <person name="Clum A."/>
            <person name="Lindquist E."/>
            <person name="Daum C."/>
            <person name="Ramamoorthy G.K."/>
            <person name="Gryganskyi A."/>
            <person name="Culley D."/>
            <person name="Magnuson J.K."/>
            <person name="James T.Y."/>
            <person name="O'Malley M.A."/>
            <person name="Stajich J.E."/>
            <person name="Spatafora J.W."/>
            <person name="Visel A."/>
            <person name="Grigoriev I.V."/>
        </authorList>
    </citation>
    <scope>NUCLEOTIDE SEQUENCE [LARGE SCALE GENOMIC DNA]</scope>
    <source>
        <strain evidence="6 7">CBS 115471</strain>
    </source>
</reference>
<organism evidence="6 7">
    <name type="scientific">Clohesyomyces aquaticus</name>
    <dbReference type="NCBI Taxonomy" id="1231657"/>
    <lineage>
        <taxon>Eukaryota</taxon>
        <taxon>Fungi</taxon>
        <taxon>Dikarya</taxon>
        <taxon>Ascomycota</taxon>
        <taxon>Pezizomycotina</taxon>
        <taxon>Dothideomycetes</taxon>
        <taxon>Pleosporomycetidae</taxon>
        <taxon>Pleosporales</taxon>
        <taxon>Lindgomycetaceae</taxon>
        <taxon>Clohesyomyces</taxon>
    </lineage>
</organism>
<dbReference type="PANTHER" id="PTHR35897">
    <property type="entry name" value="METHYLTRANSFERASE AUSD"/>
    <property type="match status" value="1"/>
</dbReference>
<keyword evidence="2" id="KW-0808">Transferase</keyword>
<dbReference type="SUPFAM" id="SSF53335">
    <property type="entry name" value="S-adenosyl-L-methionine-dependent methyltransferases"/>
    <property type="match status" value="1"/>
</dbReference>
<evidence type="ECO:0000313" key="7">
    <source>
        <dbReference type="Proteomes" id="UP000193144"/>
    </source>
</evidence>
<dbReference type="InterPro" id="IPR029063">
    <property type="entry name" value="SAM-dependent_MTases_sf"/>
</dbReference>
<dbReference type="Proteomes" id="UP000193144">
    <property type="component" value="Unassembled WGS sequence"/>
</dbReference>
<protein>
    <recommendedName>
        <fullName evidence="5">Methyltransferase domain-containing protein</fullName>
    </recommendedName>
</protein>
<dbReference type="AlphaFoldDB" id="A0A1Y1ZS86"/>
<comment type="pathway">
    <text evidence="1">Secondary metabolite biosynthesis.</text>
</comment>
<accession>A0A1Y1ZS86</accession>
<evidence type="ECO:0000256" key="2">
    <source>
        <dbReference type="ARBA" id="ARBA00022679"/>
    </source>
</evidence>
<dbReference type="PANTHER" id="PTHR35897:SF1">
    <property type="entry name" value="METHYLTRANSFERASE AUSD"/>
    <property type="match status" value="1"/>
</dbReference>
<evidence type="ECO:0000256" key="4">
    <source>
        <dbReference type="ARBA" id="ARBA00038314"/>
    </source>
</evidence>
<comment type="caution">
    <text evidence="6">The sequence shown here is derived from an EMBL/GenBank/DDBJ whole genome shotgun (WGS) entry which is preliminary data.</text>
</comment>
<sequence length="293" mass="33370">MTKQGPDLAIESYTQRLLTGKINPEDIPWFRKELTDLKPPARDLLENYCKIPSDDVIPHVKEVRDKAFGIYPYPCLGHWAFLDLSVSKLSEYDEILQRLKDGDKYLDIGCCVGQDIRKLVFDGAPSENTFGSDLQQGFLDIGYDLFLDKLTLKTTFIAANIFAEDSDLEQLDGKIDIAHAASFFHLFNREEQIQVAKRLVTILKPKPGSLLVGRMLGSTVAGDLVDSKNSQKRRFRHNEESWAKLWKEVGQATASEWKVDSQLEGEDLGKLSDFIYAFIPEGTRWFSFTVRRL</sequence>
<gene>
    <name evidence="6" type="ORF">BCR34DRAFT_623932</name>
</gene>
<keyword evidence="3" id="KW-0949">S-adenosyl-L-methionine</keyword>
<keyword evidence="7" id="KW-1185">Reference proteome</keyword>
<dbReference type="STRING" id="1231657.A0A1Y1ZS86"/>
<dbReference type="InterPro" id="IPR041698">
    <property type="entry name" value="Methyltransf_25"/>
</dbReference>
<evidence type="ECO:0000256" key="3">
    <source>
        <dbReference type="ARBA" id="ARBA00022691"/>
    </source>
</evidence>
<dbReference type="Gene3D" id="3.40.50.150">
    <property type="entry name" value="Vaccinia Virus protein VP39"/>
    <property type="match status" value="1"/>
</dbReference>
<proteinExistence type="inferred from homology"/>
<dbReference type="EMBL" id="MCFA01000044">
    <property type="protein sequence ID" value="ORY13132.1"/>
    <property type="molecule type" value="Genomic_DNA"/>
</dbReference>
<dbReference type="Pfam" id="PF13649">
    <property type="entry name" value="Methyltransf_25"/>
    <property type="match status" value="1"/>
</dbReference>
<name>A0A1Y1ZS86_9PLEO</name>
<dbReference type="GO" id="GO:0016740">
    <property type="term" value="F:transferase activity"/>
    <property type="evidence" value="ECO:0007669"/>
    <property type="project" value="UniProtKB-KW"/>
</dbReference>
<evidence type="ECO:0000259" key="5">
    <source>
        <dbReference type="Pfam" id="PF13649"/>
    </source>
</evidence>
<evidence type="ECO:0000313" key="6">
    <source>
        <dbReference type="EMBL" id="ORY13132.1"/>
    </source>
</evidence>
<feature type="domain" description="Methyltransferase" evidence="5">
    <location>
        <begin position="106"/>
        <end position="205"/>
    </location>
</feature>
<dbReference type="InterPro" id="IPR051654">
    <property type="entry name" value="Meroterpenoid_MTases"/>
</dbReference>
<evidence type="ECO:0000256" key="1">
    <source>
        <dbReference type="ARBA" id="ARBA00005179"/>
    </source>
</evidence>
<comment type="similarity">
    <text evidence="4">Belongs to the class I-like SAM-binding methyltransferase superfamily.</text>
</comment>
<dbReference type="OrthoDB" id="2094832at2759"/>